<dbReference type="InterPro" id="IPR013320">
    <property type="entry name" value="ConA-like_dom_sf"/>
</dbReference>
<comment type="caution">
    <text evidence="3">The sequence shown here is derived from an EMBL/GenBank/DDBJ whole genome shotgun (WGS) entry which is preliminary data.</text>
</comment>
<keyword evidence="4" id="KW-1185">Reference proteome</keyword>
<dbReference type="PANTHER" id="PTHR39447">
    <property type="entry name" value="ALPHA-L-ARABINOFURANOSIDASE B"/>
    <property type="match status" value="1"/>
</dbReference>
<dbReference type="InterPro" id="IPR038964">
    <property type="entry name" value="ABFB"/>
</dbReference>
<proteinExistence type="predicted"/>
<evidence type="ECO:0000313" key="4">
    <source>
        <dbReference type="Proteomes" id="UP001243364"/>
    </source>
</evidence>
<dbReference type="Proteomes" id="UP001243364">
    <property type="component" value="Unassembled WGS sequence"/>
</dbReference>
<dbReference type="EMBL" id="JAUSYA010000001">
    <property type="protein sequence ID" value="MDQ0688606.1"/>
    <property type="molecule type" value="Genomic_DNA"/>
</dbReference>
<feature type="domain" description="Alpha-L-arabinofuranosidase B catalytic" evidence="2">
    <location>
        <begin position="30"/>
        <end position="110"/>
    </location>
</feature>
<keyword evidence="1" id="KW-0732">Signal</keyword>
<gene>
    <name evidence="3" type="ORF">QFZ56_007569</name>
</gene>
<dbReference type="SUPFAM" id="SSF49899">
    <property type="entry name" value="Concanavalin A-like lectins/glucanases"/>
    <property type="match status" value="1"/>
</dbReference>
<feature type="signal peptide" evidence="1">
    <location>
        <begin position="1"/>
        <end position="25"/>
    </location>
</feature>
<accession>A0ABU0QDZ8</accession>
<evidence type="ECO:0000256" key="1">
    <source>
        <dbReference type="SAM" id="SignalP"/>
    </source>
</evidence>
<protein>
    <recommendedName>
        <fullName evidence="2">Alpha-L-arabinofuranosidase B catalytic domain-containing protein</fullName>
    </recommendedName>
</protein>
<dbReference type="InterPro" id="IPR015289">
    <property type="entry name" value="A-L-arabinofuranosidase_B_cat"/>
</dbReference>
<name>A0ABU0QDZ8_STRAH</name>
<evidence type="ECO:0000313" key="3">
    <source>
        <dbReference type="EMBL" id="MDQ0688606.1"/>
    </source>
</evidence>
<dbReference type="Pfam" id="PF09206">
    <property type="entry name" value="ArabFuran-catal"/>
    <property type="match status" value="1"/>
</dbReference>
<organism evidence="3 4">
    <name type="scientific">Streptomyces achromogenes</name>
    <dbReference type="NCBI Taxonomy" id="67255"/>
    <lineage>
        <taxon>Bacteria</taxon>
        <taxon>Bacillati</taxon>
        <taxon>Actinomycetota</taxon>
        <taxon>Actinomycetes</taxon>
        <taxon>Kitasatosporales</taxon>
        <taxon>Streptomycetaceae</taxon>
        <taxon>Streptomyces</taxon>
    </lineage>
</organism>
<feature type="chain" id="PRO_5046470831" description="Alpha-L-arabinofuranosidase B catalytic domain-containing protein" evidence="1">
    <location>
        <begin position="26"/>
        <end position="113"/>
    </location>
</feature>
<dbReference type="RefSeq" id="WP_373430439.1">
    <property type="nucleotide sequence ID" value="NZ_JAUSYA010000001.1"/>
</dbReference>
<reference evidence="3 4" key="1">
    <citation type="submission" date="2023-07" db="EMBL/GenBank/DDBJ databases">
        <title>Comparative genomics of wheat-associated soil bacteria to identify genetic determinants of phenazine resistance.</title>
        <authorList>
            <person name="Mouncey N."/>
        </authorList>
    </citation>
    <scope>NUCLEOTIDE SEQUENCE [LARGE SCALE GENOMIC DNA]</scope>
    <source>
        <strain evidence="3 4">W4I19-2</strain>
    </source>
</reference>
<sequence>MAAACVATLLVTQRAALISPGPASAAAEGPRDLYAAGGTPCVAAHSAVGALYASYHGPLHQVRHSSDNATRNIGVVAAGGVANAAVQDSFGAGSSCVITGVYDQSGHGNTAPP</sequence>
<dbReference type="Gene3D" id="2.60.120.200">
    <property type="match status" value="1"/>
</dbReference>
<evidence type="ECO:0000259" key="2">
    <source>
        <dbReference type="Pfam" id="PF09206"/>
    </source>
</evidence>
<dbReference type="PANTHER" id="PTHR39447:SF2">
    <property type="entry name" value="ALPHA-L-ARABINOFURANOSIDASE B"/>
    <property type="match status" value="1"/>
</dbReference>